<dbReference type="RefSeq" id="WP_153439095.1">
    <property type="nucleotide sequence ID" value="NZ_WIWF01000176.1"/>
</dbReference>
<dbReference type="EMBL" id="WIWF01000176">
    <property type="protein sequence ID" value="MQT77662.1"/>
    <property type="molecule type" value="Genomic_DNA"/>
</dbReference>
<dbReference type="Proteomes" id="UP000447574">
    <property type="component" value="Unassembled WGS sequence"/>
</dbReference>
<protein>
    <submittedName>
        <fullName evidence="1">Uncharacterized protein</fullName>
    </submittedName>
</protein>
<organism evidence="1 2">
    <name type="scientific">Pseudomonas helleri</name>
    <dbReference type="NCBI Taxonomy" id="1608996"/>
    <lineage>
        <taxon>Bacteria</taxon>
        <taxon>Pseudomonadati</taxon>
        <taxon>Pseudomonadota</taxon>
        <taxon>Gammaproteobacteria</taxon>
        <taxon>Pseudomonadales</taxon>
        <taxon>Pseudomonadaceae</taxon>
        <taxon>Pseudomonas</taxon>
    </lineage>
</organism>
<gene>
    <name evidence="1" type="ORF">GHO37_25735</name>
</gene>
<name>A0A7X2BWN9_9PSED</name>
<dbReference type="AlphaFoldDB" id="A0A7X2BWN9"/>
<evidence type="ECO:0000313" key="2">
    <source>
        <dbReference type="Proteomes" id="UP000447574"/>
    </source>
</evidence>
<proteinExistence type="predicted"/>
<evidence type="ECO:0000313" key="1">
    <source>
        <dbReference type="EMBL" id="MQT77662.1"/>
    </source>
</evidence>
<reference evidence="1 2" key="1">
    <citation type="submission" date="2019-10" db="EMBL/GenBank/DDBJ databases">
        <title>Evaluation of single-gene subtyping targets for Pseudomonas.</title>
        <authorList>
            <person name="Reichler S.J."/>
            <person name="Orsi R.H."/>
            <person name="Wiedmann M."/>
            <person name="Martin N.H."/>
            <person name="Murphy S.I."/>
        </authorList>
    </citation>
    <scope>NUCLEOTIDE SEQUENCE [LARGE SCALE GENOMIC DNA]</scope>
    <source>
        <strain evidence="1 2">FSL R10-2932</strain>
    </source>
</reference>
<accession>A0A7X2BWN9</accession>
<comment type="caution">
    <text evidence="1">The sequence shown here is derived from an EMBL/GenBank/DDBJ whole genome shotgun (WGS) entry which is preliminary data.</text>
</comment>
<sequence length="95" mass="10554">MSADDEALKLRLGFNRSLKRFIRRDPCAGQSKRLALSYELLELSPGLFGADNRGNFDGHRRAFLADYMQRTVNRIHANCIDGQNKKTAVAGLGSA</sequence>